<feature type="region of interest" description="Disordered" evidence="1">
    <location>
        <begin position="1"/>
        <end position="92"/>
    </location>
</feature>
<feature type="compositionally biased region" description="Basic residues" evidence="1">
    <location>
        <begin position="160"/>
        <end position="170"/>
    </location>
</feature>
<feature type="compositionally biased region" description="Basic residues" evidence="1">
    <location>
        <begin position="198"/>
        <end position="248"/>
    </location>
</feature>
<dbReference type="EMBL" id="CADCTI010000270">
    <property type="protein sequence ID" value="CAA9273013.1"/>
    <property type="molecule type" value="Genomic_DNA"/>
</dbReference>
<name>A0A6J4JBD9_9ACTN</name>
<feature type="non-terminal residue" evidence="2">
    <location>
        <position position="403"/>
    </location>
</feature>
<protein>
    <submittedName>
        <fullName evidence="2">Threonine dehydrogenase and related Zn-dependent dehydrogenases</fullName>
    </submittedName>
</protein>
<sequence>ARPDRGRSRHARSDLARPSRRAGGHRSGPGDPGAHRRHRGGHLQRHLRVRPPPHRSDGAIHDRRRRDGSRTHGHRPRGGLGGHRGEGRRPGRRPLQHLLRNLLDVLAGPAVPVRDDAEPRPGLRCLAVRLHQALRAGARRTGGVPAGALRQHAADQGARRSARRPLRLPLRRPADGMAGGAVRRHPAGRDRPRARPRADRRHVHPHRQAPRRRPGHRLRRRPGAARTRPPQRHPGHRHHEPGRRRRAGPRPDRRSRTGRGDRRRGHGGARLAPGVPGAEGDRRRPGRGHGEGHAGRRRRPAGGPQHRHRGGPPRRHDLALRRLRRCHRPAAPDAHVRQADPAAHGPGERLALGAGHPPAAARRGPPGRRRLRDAPGVPGGRSAGVHELPREAGRHRQGVDPAL</sequence>
<proteinExistence type="predicted"/>
<feature type="compositionally biased region" description="Basic residues" evidence="1">
    <location>
        <begin position="35"/>
        <end position="53"/>
    </location>
</feature>
<organism evidence="2">
    <name type="scientific">uncultured Blastococcus sp</name>
    <dbReference type="NCBI Taxonomy" id="217144"/>
    <lineage>
        <taxon>Bacteria</taxon>
        <taxon>Bacillati</taxon>
        <taxon>Actinomycetota</taxon>
        <taxon>Actinomycetes</taxon>
        <taxon>Geodermatophilales</taxon>
        <taxon>Geodermatophilaceae</taxon>
        <taxon>Blastococcus</taxon>
        <taxon>environmental samples</taxon>
    </lineage>
</organism>
<evidence type="ECO:0000256" key="1">
    <source>
        <dbReference type="SAM" id="MobiDB-lite"/>
    </source>
</evidence>
<feature type="region of interest" description="Disordered" evidence="1">
    <location>
        <begin position="329"/>
        <end position="403"/>
    </location>
</feature>
<evidence type="ECO:0000313" key="2">
    <source>
        <dbReference type="EMBL" id="CAA9273013.1"/>
    </source>
</evidence>
<feature type="compositionally biased region" description="Basic residues" evidence="1">
    <location>
        <begin position="295"/>
        <end position="313"/>
    </location>
</feature>
<feature type="compositionally biased region" description="Basic and acidic residues" evidence="1">
    <location>
        <begin position="387"/>
        <end position="403"/>
    </location>
</feature>
<dbReference type="AlphaFoldDB" id="A0A6J4JBD9"/>
<feature type="compositionally biased region" description="Low complexity" evidence="1">
    <location>
        <begin position="349"/>
        <end position="364"/>
    </location>
</feature>
<feature type="compositionally biased region" description="Basic residues" evidence="1">
    <location>
        <begin position="62"/>
        <end position="77"/>
    </location>
</feature>
<accession>A0A6J4JBD9</accession>
<gene>
    <name evidence="2" type="ORF">AVDCRST_MAG57-3326</name>
</gene>
<feature type="non-terminal residue" evidence="2">
    <location>
        <position position="1"/>
    </location>
</feature>
<feature type="compositionally biased region" description="Basic and acidic residues" evidence="1">
    <location>
        <begin position="1"/>
        <end position="17"/>
    </location>
</feature>
<feature type="compositionally biased region" description="Basic and acidic residues" evidence="1">
    <location>
        <begin position="187"/>
        <end position="197"/>
    </location>
</feature>
<feature type="compositionally biased region" description="Basic and acidic residues" evidence="1">
    <location>
        <begin position="279"/>
        <end position="294"/>
    </location>
</feature>
<reference evidence="2" key="1">
    <citation type="submission" date="2020-02" db="EMBL/GenBank/DDBJ databases">
        <authorList>
            <person name="Meier V. D."/>
        </authorList>
    </citation>
    <scope>NUCLEOTIDE SEQUENCE</scope>
    <source>
        <strain evidence="2">AVDCRST_MAG57</strain>
    </source>
</reference>
<feature type="compositionally biased region" description="Basic and acidic residues" evidence="1">
    <location>
        <begin position="249"/>
        <end position="260"/>
    </location>
</feature>
<feature type="region of interest" description="Disordered" evidence="1">
    <location>
        <begin position="139"/>
        <end position="316"/>
    </location>
</feature>